<evidence type="ECO:0000313" key="4">
    <source>
        <dbReference type="EMBL" id="KAF0425602.1"/>
    </source>
</evidence>
<feature type="signal peptide" evidence="2">
    <location>
        <begin position="1"/>
        <end position="21"/>
    </location>
</feature>
<feature type="domain" description="Putative amidase" evidence="3">
    <location>
        <begin position="137"/>
        <end position="251"/>
    </location>
</feature>
<gene>
    <name evidence="4" type="ORF">F8M41_006314</name>
</gene>
<feature type="compositionally biased region" description="Pro residues" evidence="1">
    <location>
        <begin position="106"/>
        <end position="124"/>
    </location>
</feature>
<feature type="chain" id="PRO_5034937680" evidence="2">
    <location>
        <begin position="22"/>
        <end position="275"/>
    </location>
</feature>
<reference evidence="4 5" key="1">
    <citation type="journal article" date="2019" name="Environ. Microbiol.">
        <title>At the nexus of three kingdoms: the genome of the mycorrhizal fungus Gigaspora margarita provides insights into plant, endobacterial and fungal interactions.</title>
        <authorList>
            <person name="Venice F."/>
            <person name="Ghignone S."/>
            <person name="Salvioli di Fossalunga A."/>
            <person name="Amselem J."/>
            <person name="Novero M."/>
            <person name="Xianan X."/>
            <person name="Sedzielewska Toro K."/>
            <person name="Morin E."/>
            <person name="Lipzen A."/>
            <person name="Grigoriev I.V."/>
            <person name="Henrissat B."/>
            <person name="Martin F.M."/>
            <person name="Bonfante P."/>
        </authorList>
    </citation>
    <scope>NUCLEOTIDE SEQUENCE [LARGE SCALE GENOMIC DNA]</scope>
    <source>
        <strain evidence="4 5">BEG34</strain>
    </source>
</reference>
<dbReference type="InterPro" id="IPR024301">
    <property type="entry name" value="Amidase_6"/>
</dbReference>
<evidence type="ECO:0000256" key="2">
    <source>
        <dbReference type="SAM" id="SignalP"/>
    </source>
</evidence>
<name>A0A8H3X8M4_GIGMA</name>
<dbReference type="AlphaFoldDB" id="A0A8H3X8M4"/>
<feature type="region of interest" description="Disordered" evidence="1">
    <location>
        <begin position="105"/>
        <end position="139"/>
    </location>
</feature>
<proteinExistence type="predicted"/>
<evidence type="ECO:0000313" key="5">
    <source>
        <dbReference type="Proteomes" id="UP000439903"/>
    </source>
</evidence>
<keyword evidence="2" id="KW-0732">Signal</keyword>
<sequence length="275" mass="30107">MNRYIIILLNLLIFLISNAFAACGDAGGCTCDKNDQYGGLKCGYELNNHCPSDPSSIFQCSPKGISICRYGPCKYGCCAIGNGKSYCCKDNKCSGCPSGKWIKKGSPPPSNPPPPKPSPNPPSPKLSSNPPSSKPSSYNRQNAVNYAGQYCSSPNPKYTNYDKKGGDCTNFASQVLNAGGIPVDNEWKPDSVPWIRVSAFYDYLIKHNLAKKCQLNELRPGDFIQYHTSDWHHTVVVVKSGADPTVDSHSAFKCNSLHSYFRKSFNNHRGVCITK</sequence>
<dbReference type="PROSITE" id="PS51257">
    <property type="entry name" value="PROKAR_LIPOPROTEIN"/>
    <property type="match status" value="1"/>
</dbReference>
<keyword evidence="5" id="KW-1185">Reference proteome</keyword>
<dbReference type="Proteomes" id="UP000439903">
    <property type="component" value="Unassembled WGS sequence"/>
</dbReference>
<dbReference type="Gene3D" id="3.90.1720.10">
    <property type="entry name" value="endopeptidase domain like (from Nostoc punctiforme)"/>
    <property type="match status" value="1"/>
</dbReference>
<feature type="compositionally biased region" description="Low complexity" evidence="1">
    <location>
        <begin position="125"/>
        <end position="137"/>
    </location>
</feature>
<dbReference type="PANTHER" id="PTHR40032">
    <property type="entry name" value="EXPORTED PROTEIN-RELATED"/>
    <property type="match status" value="1"/>
</dbReference>
<protein>
    <submittedName>
        <fullName evidence="4">Putative amidase domain protein</fullName>
    </submittedName>
</protein>
<comment type="caution">
    <text evidence="4">The sequence shown here is derived from an EMBL/GenBank/DDBJ whole genome shotgun (WGS) entry which is preliminary data.</text>
</comment>
<evidence type="ECO:0000259" key="3">
    <source>
        <dbReference type="Pfam" id="PF12671"/>
    </source>
</evidence>
<dbReference type="PANTHER" id="PTHR40032:SF1">
    <property type="entry name" value="EXPORTED PROTEIN"/>
    <property type="match status" value="1"/>
</dbReference>
<dbReference type="EMBL" id="WTPW01001620">
    <property type="protein sequence ID" value="KAF0425602.1"/>
    <property type="molecule type" value="Genomic_DNA"/>
</dbReference>
<dbReference type="OrthoDB" id="2368260at2759"/>
<evidence type="ECO:0000256" key="1">
    <source>
        <dbReference type="SAM" id="MobiDB-lite"/>
    </source>
</evidence>
<dbReference type="Pfam" id="PF12671">
    <property type="entry name" value="Amidase_6"/>
    <property type="match status" value="1"/>
</dbReference>
<accession>A0A8H3X8M4</accession>
<organism evidence="4 5">
    <name type="scientific">Gigaspora margarita</name>
    <dbReference type="NCBI Taxonomy" id="4874"/>
    <lineage>
        <taxon>Eukaryota</taxon>
        <taxon>Fungi</taxon>
        <taxon>Fungi incertae sedis</taxon>
        <taxon>Mucoromycota</taxon>
        <taxon>Glomeromycotina</taxon>
        <taxon>Glomeromycetes</taxon>
        <taxon>Diversisporales</taxon>
        <taxon>Gigasporaceae</taxon>
        <taxon>Gigaspora</taxon>
    </lineage>
</organism>